<feature type="signal peptide" evidence="1">
    <location>
        <begin position="1"/>
        <end position="19"/>
    </location>
</feature>
<reference evidence="2" key="1">
    <citation type="submission" date="2022-01" db="EMBL/GenBank/DDBJ databases">
        <authorList>
            <person name="King R."/>
        </authorList>
    </citation>
    <scope>NUCLEOTIDE SEQUENCE</scope>
</reference>
<feature type="chain" id="PRO_5040406534" evidence="1">
    <location>
        <begin position="20"/>
        <end position="390"/>
    </location>
</feature>
<dbReference type="Proteomes" id="UP001153620">
    <property type="component" value="Chromosome 2"/>
</dbReference>
<keyword evidence="3" id="KW-1185">Reference proteome</keyword>
<sequence>MRNILILLLSVNIFKIFYALEDFSDNNSNLSKVKSLASELILPPNTVHPEIVAPFSSDPIYGNSRISEQPIYQNPPCQTSCNSQGTQCPSYCSQAPQLCSSGCQQQQSSKTVTVQVPVRISKTVPEKVIRTVQKHPRRENVEMKTETIKQCPKNYKMIEDENDNKKCVLERASSVSCPADYEFRNDKCIRKISTCANEHIKTMQNCAPRIVCPQSYHQLGDECVPPTPKCPFGWNWNGRVCEPERLSCPIGYNLENNNKCIHEMQRCPPYYKEFGNQCIMEDPGCDYGFHINSNTNICEKIVNKCPTGSYEQYGECVNVSYGCPSGTKDSGNHCTFEETVQKIVYEIKYVPQTMTLPGSVTSNCNSYGNNGGYVNYACVNSCISNCFSSL</sequence>
<evidence type="ECO:0000256" key="1">
    <source>
        <dbReference type="SAM" id="SignalP"/>
    </source>
</evidence>
<gene>
    <name evidence="2" type="ORF">CHIRRI_LOCUS7213</name>
</gene>
<name>A0A9N9WT74_9DIPT</name>
<proteinExistence type="predicted"/>
<dbReference type="OrthoDB" id="7250310at2759"/>
<keyword evidence="1" id="KW-0732">Signal</keyword>
<accession>A0A9N9WT74</accession>
<dbReference type="EMBL" id="OU895878">
    <property type="protein sequence ID" value="CAG9804322.1"/>
    <property type="molecule type" value="Genomic_DNA"/>
</dbReference>
<protein>
    <submittedName>
        <fullName evidence="2">Uncharacterized protein</fullName>
    </submittedName>
</protein>
<evidence type="ECO:0000313" key="2">
    <source>
        <dbReference type="EMBL" id="CAG9804322.1"/>
    </source>
</evidence>
<evidence type="ECO:0000313" key="3">
    <source>
        <dbReference type="Proteomes" id="UP001153620"/>
    </source>
</evidence>
<reference evidence="2" key="2">
    <citation type="submission" date="2022-10" db="EMBL/GenBank/DDBJ databases">
        <authorList>
            <consortium name="ENA_rothamsted_submissions"/>
            <consortium name="culmorum"/>
            <person name="King R."/>
        </authorList>
    </citation>
    <scope>NUCLEOTIDE SEQUENCE</scope>
</reference>
<organism evidence="2 3">
    <name type="scientific">Chironomus riparius</name>
    <dbReference type="NCBI Taxonomy" id="315576"/>
    <lineage>
        <taxon>Eukaryota</taxon>
        <taxon>Metazoa</taxon>
        <taxon>Ecdysozoa</taxon>
        <taxon>Arthropoda</taxon>
        <taxon>Hexapoda</taxon>
        <taxon>Insecta</taxon>
        <taxon>Pterygota</taxon>
        <taxon>Neoptera</taxon>
        <taxon>Endopterygota</taxon>
        <taxon>Diptera</taxon>
        <taxon>Nematocera</taxon>
        <taxon>Chironomoidea</taxon>
        <taxon>Chironomidae</taxon>
        <taxon>Chironominae</taxon>
        <taxon>Chironomus</taxon>
    </lineage>
</organism>
<dbReference type="AlphaFoldDB" id="A0A9N9WT74"/>